<protein>
    <submittedName>
        <fullName evidence="8">Type II toxin-antitoxin system HicA family toxin</fullName>
    </submittedName>
</protein>
<dbReference type="InterPro" id="IPR012933">
    <property type="entry name" value="HicA_mRNA_interferase"/>
</dbReference>
<evidence type="ECO:0000313" key="9">
    <source>
        <dbReference type="Proteomes" id="UP001175147"/>
    </source>
</evidence>
<keyword evidence="3" id="KW-0540">Nuclease</keyword>
<dbReference type="RefSeq" id="WP_304384485.1">
    <property type="nucleotide sequence ID" value="NZ_JAUPBL010000011.1"/>
</dbReference>
<dbReference type="EMBL" id="JAUPBM010000002">
    <property type="protein sequence ID" value="MDO7019231.1"/>
    <property type="molecule type" value="Genomic_DNA"/>
</dbReference>
<evidence type="ECO:0000256" key="6">
    <source>
        <dbReference type="ARBA" id="ARBA00022884"/>
    </source>
</evidence>
<dbReference type="Pfam" id="PF07927">
    <property type="entry name" value="HicA_toxin"/>
    <property type="match status" value="1"/>
</dbReference>
<evidence type="ECO:0000256" key="7">
    <source>
        <dbReference type="ARBA" id="ARBA00023016"/>
    </source>
</evidence>
<dbReference type="Gene3D" id="3.30.920.30">
    <property type="entry name" value="Hypothetical protein"/>
    <property type="match status" value="1"/>
</dbReference>
<dbReference type="InterPro" id="IPR038570">
    <property type="entry name" value="HicA_sf"/>
</dbReference>
<keyword evidence="2" id="KW-1277">Toxin-antitoxin system</keyword>
<keyword evidence="4" id="KW-0255">Endonuclease</keyword>
<proteinExistence type="inferred from homology"/>
<sequence>MKTISGKKFCKLLEEHGWILARINGSHFIYIKSGSDLRISIPVHKNDDLKIGLFKKLLKLTEISEDEL</sequence>
<accession>A0ABT8YUK6</accession>
<comment type="similarity">
    <text evidence="1">Belongs to the HicA mRNA interferase family.</text>
</comment>
<keyword evidence="7" id="KW-0346">Stress response</keyword>
<evidence type="ECO:0000256" key="3">
    <source>
        <dbReference type="ARBA" id="ARBA00022722"/>
    </source>
</evidence>
<reference evidence="8" key="1">
    <citation type="submission" date="2023-07" db="EMBL/GenBank/DDBJ databases">
        <title>Mucosal microbiota of week-old chicken and adult hens.</title>
        <authorList>
            <person name="Volf J."/>
            <person name="Karasova D."/>
            <person name="Crhanova M."/>
            <person name="Faldynova M."/>
            <person name="Prikrylova H."/>
            <person name="Zeman M."/>
            <person name="Babak V."/>
            <person name="Rajova J."/>
            <person name="Rychlik I."/>
        </authorList>
    </citation>
    <scope>NUCLEOTIDE SEQUENCE</scope>
    <source>
        <strain evidence="8">ET902</strain>
    </source>
</reference>
<evidence type="ECO:0000256" key="1">
    <source>
        <dbReference type="ARBA" id="ARBA00006620"/>
    </source>
</evidence>
<evidence type="ECO:0000256" key="5">
    <source>
        <dbReference type="ARBA" id="ARBA00022801"/>
    </source>
</evidence>
<keyword evidence="5" id="KW-0378">Hydrolase</keyword>
<name>A0ABT8YUK6_9SPIR</name>
<comment type="caution">
    <text evidence="8">The sequence shown here is derived from an EMBL/GenBank/DDBJ whole genome shotgun (WGS) entry which is preliminary data.</text>
</comment>
<dbReference type="Proteomes" id="UP001175147">
    <property type="component" value="Unassembled WGS sequence"/>
</dbReference>
<keyword evidence="9" id="KW-1185">Reference proteome</keyword>
<organism evidence="8 9">
    <name type="scientific">Brachyspira innocens</name>
    <dbReference type="NCBI Taxonomy" id="13264"/>
    <lineage>
        <taxon>Bacteria</taxon>
        <taxon>Pseudomonadati</taxon>
        <taxon>Spirochaetota</taxon>
        <taxon>Spirochaetia</taxon>
        <taxon>Brachyspirales</taxon>
        <taxon>Brachyspiraceae</taxon>
        <taxon>Brachyspira</taxon>
    </lineage>
</organism>
<evidence type="ECO:0000256" key="2">
    <source>
        <dbReference type="ARBA" id="ARBA00022649"/>
    </source>
</evidence>
<evidence type="ECO:0000313" key="8">
    <source>
        <dbReference type="EMBL" id="MDO7019231.1"/>
    </source>
</evidence>
<evidence type="ECO:0000256" key="4">
    <source>
        <dbReference type="ARBA" id="ARBA00022759"/>
    </source>
</evidence>
<dbReference type="SUPFAM" id="SSF54786">
    <property type="entry name" value="YcfA/nrd intein domain"/>
    <property type="match status" value="1"/>
</dbReference>
<gene>
    <name evidence="8" type="ORF">Q5M86_00425</name>
</gene>
<keyword evidence="6" id="KW-0694">RNA-binding</keyword>